<dbReference type="SMART" id="SM00382">
    <property type="entry name" value="AAA"/>
    <property type="match status" value="2"/>
</dbReference>
<keyword evidence="8" id="KW-0472">Membrane</keyword>
<dbReference type="InterPro" id="IPR003439">
    <property type="entry name" value="ABC_transporter-like_ATP-bd"/>
</dbReference>
<gene>
    <name evidence="10" type="ORF">LVJ94_41690</name>
</gene>
<dbReference type="CDD" id="cd03216">
    <property type="entry name" value="ABC_Carb_Monos_I"/>
    <property type="match status" value="1"/>
</dbReference>
<name>A0ABZ2L0R0_9BACT</name>
<keyword evidence="7" id="KW-1278">Translocase</keyword>
<accession>A0ABZ2L0R0</accession>
<evidence type="ECO:0000256" key="8">
    <source>
        <dbReference type="ARBA" id="ARBA00023136"/>
    </source>
</evidence>
<dbReference type="CDD" id="cd03215">
    <property type="entry name" value="ABC_Carb_Monos_II"/>
    <property type="match status" value="1"/>
</dbReference>
<dbReference type="PANTHER" id="PTHR43790:SF3">
    <property type="entry name" value="D-ALLOSE IMPORT ATP-BINDING PROTEIN ALSA-RELATED"/>
    <property type="match status" value="1"/>
</dbReference>
<proteinExistence type="predicted"/>
<keyword evidence="1" id="KW-0813">Transport</keyword>
<evidence type="ECO:0000313" key="11">
    <source>
        <dbReference type="Proteomes" id="UP001374803"/>
    </source>
</evidence>
<dbReference type="PROSITE" id="PS50893">
    <property type="entry name" value="ABC_TRANSPORTER_2"/>
    <property type="match status" value="2"/>
</dbReference>
<keyword evidence="6 10" id="KW-0067">ATP-binding</keyword>
<keyword evidence="5" id="KW-0547">Nucleotide-binding</keyword>
<keyword evidence="11" id="KW-1185">Reference proteome</keyword>
<reference evidence="10" key="1">
    <citation type="submission" date="2021-12" db="EMBL/GenBank/DDBJ databases">
        <title>Discovery of the Pendulisporaceae a myxobacterial family with distinct sporulation behavior and unique specialized metabolism.</title>
        <authorList>
            <person name="Garcia R."/>
            <person name="Popoff A."/>
            <person name="Bader C.D."/>
            <person name="Loehr J."/>
            <person name="Walesch S."/>
            <person name="Walt C."/>
            <person name="Boldt J."/>
            <person name="Bunk B."/>
            <person name="Haeckl F.J.F.P.J."/>
            <person name="Gunesch A.P."/>
            <person name="Birkelbach J."/>
            <person name="Nuebel U."/>
            <person name="Pietschmann T."/>
            <person name="Bach T."/>
            <person name="Mueller R."/>
        </authorList>
    </citation>
    <scope>NUCLEOTIDE SEQUENCE</scope>
    <source>
        <strain evidence="10">MSr11367</strain>
    </source>
</reference>
<feature type="domain" description="ABC transporter" evidence="9">
    <location>
        <begin position="19"/>
        <end position="256"/>
    </location>
</feature>
<organism evidence="10 11">
    <name type="scientific">Pendulispora rubella</name>
    <dbReference type="NCBI Taxonomy" id="2741070"/>
    <lineage>
        <taxon>Bacteria</taxon>
        <taxon>Pseudomonadati</taxon>
        <taxon>Myxococcota</taxon>
        <taxon>Myxococcia</taxon>
        <taxon>Myxococcales</taxon>
        <taxon>Sorangiineae</taxon>
        <taxon>Pendulisporaceae</taxon>
        <taxon>Pendulispora</taxon>
    </lineage>
</organism>
<dbReference type="PANTHER" id="PTHR43790">
    <property type="entry name" value="CARBOHYDRATE TRANSPORT ATP-BINDING PROTEIN MG119-RELATED"/>
    <property type="match status" value="1"/>
</dbReference>
<dbReference type="InterPro" id="IPR017871">
    <property type="entry name" value="ABC_transporter-like_CS"/>
</dbReference>
<dbReference type="Proteomes" id="UP001374803">
    <property type="component" value="Chromosome"/>
</dbReference>
<evidence type="ECO:0000256" key="1">
    <source>
        <dbReference type="ARBA" id="ARBA00022448"/>
    </source>
</evidence>
<dbReference type="InterPro" id="IPR027417">
    <property type="entry name" value="P-loop_NTPase"/>
</dbReference>
<evidence type="ECO:0000256" key="7">
    <source>
        <dbReference type="ARBA" id="ARBA00022967"/>
    </source>
</evidence>
<dbReference type="SUPFAM" id="SSF52540">
    <property type="entry name" value="P-loop containing nucleoside triphosphate hydrolases"/>
    <property type="match status" value="2"/>
</dbReference>
<dbReference type="Pfam" id="PF00005">
    <property type="entry name" value="ABC_tran"/>
    <property type="match status" value="2"/>
</dbReference>
<evidence type="ECO:0000313" key="10">
    <source>
        <dbReference type="EMBL" id="WXB03406.1"/>
    </source>
</evidence>
<dbReference type="PROSITE" id="PS00211">
    <property type="entry name" value="ABC_TRANSPORTER_1"/>
    <property type="match status" value="1"/>
</dbReference>
<evidence type="ECO:0000256" key="2">
    <source>
        <dbReference type="ARBA" id="ARBA00022475"/>
    </source>
</evidence>
<dbReference type="InterPro" id="IPR050107">
    <property type="entry name" value="ABC_carbohydrate_import_ATPase"/>
</dbReference>
<sequence>MQRQVHSRMPIRETVASLLEAKQISKSFGPNPALRDISFDVRPGEVHVLAGENGAGKSTLLDILSGIHTEFHGEIRVGGVVRRFRHPKDALRAGVAMVHQELSLIGSLSVSDNLFLGRERTGRFGLVDARRQTHEARALLRELDLDDVSEDELLERLPMSTQQLVEIARALAAKANVLLLDEPTSALREPEVLHLFDRIDALRRQGKGIVYVSHKMDEIYRLADRITVLRDGMLVGTKAASELPANELVRWMVGRELSSGKRANAVRRNVALKVEHLHIGGGGLPKADGRLAVDDVSFELRSGEILGLSGLRGSGASDILHAIFGDRSGRAAGIVCLPGRHDDKGEARIDLARDETSPAVAIRRGIMLLTNDRKGKGLVLDMDSNENASLASLPRYSSGGILRAGLETSAVTRAFLQLGLKGQIAAPVRLLSGGNQQKVVLAKCLLTEPQILLLDEPTRGVDVGAKTEIHALLAECAGRGMAIVLVTSELPELLRLADRILVLHRGRCTAEFTRSEATHEKIVHAAFGRGPLQGGPRCSTPGRRVVR</sequence>
<evidence type="ECO:0000256" key="4">
    <source>
        <dbReference type="ARBA" id="ARBA00022737"/>
    </source>
</evidence>
<keyword evidence="4" id="KW-0677">Repeat</keyword>
<evidence type="ECO:0000256" key="6">
    <source>
        <dbReference type="ARBA" id="ARBA00022840"/>
    </source>
</evidence>
<evidence type="ECO:0000256" key="3">
    <source>
        <dbReference type="ARBA" id="ARBA00022597"/>
    </source>
</evidence>
<evidence type="ECO:0000256" key="5">
    <source>
        <dbReference type="ARBA" id="ARBA00022741"/>
    </source>
</evidence>
<dbReference type="InterPro" id="IPR003593">
    <property type="entry name" value="AAA+_ATPase"/>
</dbReference>
<dbReference type="EMBL" id="CP089983">
    <property type="protein sequence ID" value="WXB03406.1"/>
    <property type="molecule type" value="Genomic_DNA"/>
</dbReference>
<protein>
    <submittedName>
        <fullName evidence="10">Sugar ABC transporter ATP-binding protein</fullName>
    </submittedName>
</protein>
<dbReference type="RefSeq" id="WP_394833036.1">
    <property type="nucleotide sequence ID" value="NZ_CP089983.1"/>
</dbReference>
<keyword evidence="2" id="KW-1003">Cell membrane</keyword>
<evidence type="ECO:0000259" key="9">
    <source>
        <dbReference type="PROSITE" id="PS50893"/>
    </source>
</evidence>
<dbReference type="Gene3D" id="3.40.50.300">
    <property type="entry name" value="P-loop containing nucleotide triphosphate hydrolases"/>
    <property type="match status" value="2"/>
</dbReference>
<feature type="domain" description="ABC transporter" evidence="9">
    <location>
        <begin position="272"/>
        <end position="530"/>
    </location>
</feature>
<keyword evidence="3" id="KW-0762">Sugar transport</keyword>
<dbReference type="GO" id="GO:0005524">
    <property type="term" value="F:ATP binding"/>
    <property type="evidence" value="ECO:0007669"/>
    <property type="project" value="UniProtKB-KW"/>
</dbReference>